<dbReference type="GO" id="GO:0046872">
    <property type="term" value="F:metal ion binding"/>
    <property type="evidence" value="ECO:0007669"/>
    <property type="project" value="UniProtKB-KW"/>
</dbReference>
<dbReference type="EMBL" id="UOFY01000050">
    <property type="protein sequence ID" value="VAX10414.1"/>
    <property type="molecule type" value="Genomic_DNA"/>
</dbReference>
<keyword evidence="3" id="KW-0460">Magnesium</keyword>
<gene>
    <name evidence="4" type="ORF">MNBD_GAMMA25-2516</name>
</gene>
<dbReference type="InterPro" id="IPR023214">
    <property type="entry name" value="HAD_sf"/>
</dbReference>
<dbReference type="EC" id="3.1.3.3" evidence="4"/>
<accession>A0A3B1BET5</accession>
<dbReference type="PANTHER" id="PTHR43344">
    <property type="entry name" value="PHOSPHOSERINE PHOSPHATASE"/>
    <property type="match status" value="1"/>
</dbReference>
<keyword evidence="2 4" id="KW-0378">Hydrolase</keyword>
<dbReference type="SUPFAM" id="SSF56784">
    <property type="entry name" value="HAD-like"/>
    <property type="match status" value="1"/>
</dbReference>
<evidence type="ECO:0000256" key="3">
    <source>
        <dbReference type="ARBA" id="ARBA00022842"/>
    </source>
</evidence>
<dbReference type="FunFam" id="3.40.50.1000:FF:000025">
    <property type="entry name" value="HAD hydrolase, family IB"/>
    <property type="match status" value="1"/>
</dbReference>
<dbReference type="Gene3D" id="1.20.1440.100">
    <property type="entry name" value="SG protein - dephosphorylation function"/>
    <property type="match status" value="1"/>
</dbReference>
<dbReference type="NCBIfam" id="TIGR01488">
    <property type="entry name" value="HAD-SF-IB"/>
    <property type="match status" value="1"/>
</dbReference>
<organism evidence="4">
    <name type="scientific">hydrothermal vent metagenome</name>
    <dbReference type="NCBI Taxonomy" id="652676"/>
    <lineage>
        <taxon>unclassified sequences</taxon>
        <taxon>metagenomes</taxon>
        <taxon>ecological metagenomes</taxon>
    </lineage>
</organism>
<dbReference type="AlphaFoldDB" id="A0A3B1BET5"/>
<sequence>MALAIFDLDNTLLNGDSDYLWGRFLSTEGLVDANSYELENQRFYDEYKAGTLDIMEFLSFSLNPLSQHSMATLNNLHDKFMATVIRPLITDSARQLVEKHRENGDYLLIITATNDFITTPIAHELGMDDIIATTAEIQNERYTGKVAGTPSFREGKVNRLRDWLKQNGQNLAGSWFYSDSHNDLPLLDQVSHPVAVDPDETLANHAAACDWPILSLKTERIITLNPKDWVK</sequence>
<proteinExistence type="predicted"/>
<evidence type="ECO:0000256" key="1">
    <source>
        <dbReference type="ARBA" id="ARBA00022723"/>
    </source>
</evidence>
<dbReference type="PANTHER" id="PTHR43344:SF13">
    <property type="entry name" value="PHOSPHATASE RV3661-RELATED"/>
    <property type="match status" value="1"/>
</dbReference>
<dbReference type="InterPro" id="IPR036412">
    <property type="entry name" value="HAD-like_sf"/>
</dbReference>
<dbReference type="Gene3D" id="3.40.50.1000">
    <property type="entry name" value="HAD superfamily/HAD-like"/>
    <property type="match status" value="1"/>
</dbReference>
<dbReference type="NCBIfam" id="TIGR01490">
    <property type="entry name" value="HAD-SF-IB-hyp1"/>
    <property type="match status" value="1"/>
</dbReference>
<dbReference type="InterPro" id="IPR006385">
    <property type="entry name" value="HAD_hydro_SerB1"/>
</dbReference>
<reference evidence="4" key="1">
    <citation type="submission" date="2018-06" db="EMBL/GenBank/DDBJ databases">
        <authorList>
            <person name="Zhirakovskaya E."/>
        </authorList>
    </citation>
    <scope>NUCLEOTIDE SEQUENCE</scope>
</reference>
<protein>
    <submittedName>
        <fullName evidence="4">Phosphoserine phosphatase</fullName>
        <ecNumber evidence="4">3.1.3.3</ecNumber>
    </submittedName>
</protein>
<evidence type="ECO:0000313" key="4">
    <source>
        <dbReference type="EMBL" id="VAX10414.1"/>
    </source>
</evidence>
<dbReference type="CDD" id="cd02612">
    <property type="entry name" value="HAD_PGPPase"/>
    <property type="match status" value="1"/>
</dbReference>
<dbReference type="InterPro" id="IPR050582">
    <property type="entry name" value="HAD-like_SerB"/>
</dbReference>
<name>A0A3B1BET5_9ZZZZ</name>
<dbReference type="GO" id="GO:0016787">
    <property type="term" value="F:hydrolase activity"/>
    <property type="evidence" value="ECO:0007669"/>
    <property type="project" value="UniProtKB-KW"/>
</dbReference>
<dbReference type="Pfam" id="PF12710">
    <property type="entry name" value="HAD"/>
    <property type="match status" value="1"/>
</dbReference>
<keyword evidence="1" id="KW-0479">Metal-binding</keyword>
<evidence type="ECO:0000256" key="2">
    <source>
        <dbReference type="ARBA" id="ARBA00022801"/>
    </source>
</evidence>